<feature type="compositionally biased region" description="Polar residues" evidence="1">
    <location>
        <begin position="444"/>
        <end position="475"/>
    </location>
</feature>
<feature type="compositionally biased region" description="Acidic residues" evidence="1">
    <location>
        <begin position="718"/>
        <end position="727"/>
    </location>
</feature>
<feature type="compositionally biased region" description="Basic and acidic residues" evidence="1">
    <location>
        <begin position="406"/>
        <end position="431"/>
    </location>
</feature>
<reference evidence="2 4" key="1">
    <citation type="submission" date="2008-03" db="EMBL/GenBank/DDBJ databases">
        <title>Annotation of Ixodes scapularis.</title>
        <authorList>
            <consortium name="Ixodes scapularis Genome Project Consortium"/>
            <person name="Caler E."/>
            <person name="Hannick L.I."/>
            <person name="Bidwell S."/>
            <person name="Joardar V."/>
            <person name="Thiagarajan M."/>
            <person name="Amedeo P."/>
            <person name="Galinsky K.J."/>
            <person name="Schobel S."/>
            <person name="Inman J."/>
            <person name="Hostetler J."/>
            <person name="Miller J."/>
            <person name="Hammond M."/>
            <person name="Megy K."/>
            <person name="Lawson D."/>
            <person name="Kodira C."/>
            <person name="Sutton G."/>
            <person name="Meyer J."/>
            <person name="Hill C.A."/>
            <person name="Birren B."/>
            <person name="Nene V."/>
            <person name="Collins F."/>
            <person name="Alarcon-Chaidez F."/>
            <person name="Wikel S."/>
            <person name="Strausberg R."/>
        </authorList>
    </citation>
    <scope>NUCLEOTIDE SEQUENCE [LARGE SCALE GENOMIC DNA]</scope>
    <source>
        <strain evidence="4">Wikel</strain>
        <strain evidence="2">Wikel colony</strain>
    </source>
</reference>
<feature type="compositionally biased region" description="Basic and acidic residues" evidence="1">
    <location>
        <begin position="704"/>
        <end position="717"/>
    </location>
</feature>
<feature type="compositionally biased region" description="Acidic residues" evidence="1">
    <location>
        <begin position="32"/>
        <end position="46"/>
    </location>
</feature>
<dbReference type="OrthoDB" id="9901850at2759"/>
<feature type="region of interest" description="Disordered" evidence="1">
    <location>
        <begin position="687"/>
        <end position="845"/>
    </location>
</feature>
<feature type="compositionally biased region" description="Polar residues" evidence="1">
    <location>
        <begin position="164"/>
        <end position="175"/>
    </location>
</feature>
<feature type="compositionally biased region" description="Acidic residues" evidence="1">
    <location>
        <begin position="260"/>
        <end position="269"/>
    </location>
</feature>
<feature type="compositionally biased region" description="Basic and acidic residues" evidence="1">
    <location>
        <begin position="746"/>
        <end position="756"/>
    </location>
</feature>
<feature type="compositionally biased region" description="Basic and acidic residues" evidence="1">
    <location>
        <begin position="138"/>
        <end position="148"/>
    </location>
</feature>
<feature type="compositionally biased region" description="Polar residues" evidence="1">
    <location>
        <begin position="373"/>
        <end position="386"/>
    </location>
</feature>
<dbReference type="Proteomes" id="UP000001555">
    <property type="component" value="Unassembled WGS sequence"/>
</dbReference>
<gene>
    <name evidence="2" type="ORF">IscW_ISCW017941</name>
</gene>
<feature type="compositionally biased region" description="Basic and acidic residues" evidence="1">
    <location>
        <begin position="501"/>
        <end position="523"/>
    </location>
</feature>
<feature type="compositionally biased region" description="Basic and acidic residues" evidence="1">
    <location>
        <begin position="315"/>
        <end position="347"/>
    </location>
</feature>
<name>B7PFG7_IXOSC</name>
<proteinExistence type="predicted"/>
<organism>
    <name type="scientific">Ixodes scapularis</name>
    <name type="common">Black-legged tick</name>
    <name type="synonym">Deer tick</name>
    <dbReference type="NCBI Taxonomy" id="6945"/>
    <lineage>
        <taxon>Eukaryota</taxon>
        <taxon>Metazoa</taxon>
        <taxon>Ecdysozoa</taxon>
        <taxon>Arthropoda</taxon>
        <taxon>Chelicerata</taxon>
        <taxon>Arachnida</taxon>
        <taxon>Acari</taxon>
        <taxon>Parasitiformes</taxon>
        <taxon>Ixodida</taxon>
        <taxon>Ixodoidea</taxon>
        <taxon>Ixodidae</taxon>
        <taxon>Ixodinae</taxon>
        <taxon>Ixodes</taxon>
    </lineage>
</organism>
<feature type="non-terminal residue" evidence="2">
    <location>
        <position position="845"/>
    </location>
</feature>
<keyword evidence="4" id="KW-1185">Reference proteome</keyword>
<feature type="compositionally biased region" description="Basic and acidic residues" evidence="1">
    <location>
        <begin position="799"/>
        <end position="811"/>
    </location>
</feature>
<feature type="region of interest" description="Disordered" evidence="1">
    <location>
        <begin position="1"/>
        <end position="604"/>
    </location>
</feature>
<feature type="compositionally biased region" description="Basic and acidic residues" evidence="1">
    <location>
        <begin position="225"/>
        <end position="239"/>
    </location>
</feature>
<dbReference type="VEuPathDB" id="VectorBase:ISCI017941"/>
<feature type="compositionally biased region" description="Basic and acidic residues" evidence="1">
    <location>
        <begin position="47"/>
        <end position="64"/>
    </location>
</feature>
<feature type="compositionally biased region" description="Basic and acidic residues" evidence="1">
    <location>
        <begin position="550"/>
        <end position="562"/>
    </location>
</feature>
<feature type="compositionally biased region" description="Polar residues" evidence="1">
    <location>
        <begin position="813"/>
        <end position="831"/>
    </location>
</feature>
<feature type="compositionally biased region" description="Basic and acidic residues" evidence="1">
    <location>
        <begin position="97"/>
        <end position="111"/>
    </location>
</feature>
<dbReference type="PaxDb" id="6945-B7PFG7"/>
<dbReference type="AlphaFoldDB" id="B7PFG7"/>
<dbReference type="VEuPathDB" id="VectorBase:ISCP_034641"/>
<evidence type="ECO:0000256" key="1">
    <source>
        <dbReference type="SAM" id="MobiDB-lite"/>
    </source>
</evidence>
<dbReference type="EMBL" id="DS702496">
    <property type="protein sequence ID" value="EEC05339.1"/>
    <property type="molecule type" value="Genomic_DNA"/>
</dbReference>
<feature type="compositionally biased region" description="Polar residues" evidence="1">
    <location>
        <begin position="483"/>
        <end position="494"/>
    </location>
</feature>
<sequence>ESAQAKRRSRDESALSRTTNRDEGSEDKTEVEPDVTEPEVEPLVEPEVERETQESANQDKRLEDSNEVEAGAENQESALLSGVIDSGDAEGEPGLEPGDKLASEPENKVADESGVASVGNKVANAAAGYDRKSKKKGDKGARRSKEDAGEGNIEVEAADEGQDVKQSSLETTTGESAAGNLSADDERSEDEAVRSHSASQALGDSAKPVKDNENNSGEANVFKESAGRTLEKSESRSEDDIMLNEDENDPAAVGIGETGPDAENDEAPGDEPTGLVEEQPAMLDAEDGHEATHKNVTTVLDDVDDQSTVQNNDAENSHETKTSEEQGGSAEEHIQVTDAELKQHDDMTPPNLEDSDGQEKNRFGTPAEEDITHQNVQKAEDSQFTSDGIVVTDKNIIDNEDEGKEELERGISSDNKLDPHNEESSSRDKNNLESSVNAEEPRNLGNNADETPSLNDSITPTQNFTEQLDPTSGSPTHADVRNFTDTITDEQVSQPEAVVSDDLHSETSPKEDVEKGVFRDDRISFGTDDAETNNAAADQIELVSSDGDQEDKNLRTGNHNDEDTNIVASEGEAAQNKNTKDLAGTNVGIGGEQVETDADTTGAEDSLVTEENKLAKSFSQDQEPSYLANMIASTEHSTDSGADESPEIVDVAKEGGSQTLADGGNITTLGESQVTADDISAEHLEERVAEELVMPQDKNMLYKVNERTSKNPDRLAVDDGENTESGEDSVPNNNENNGNEDVLIPDELKPQTEEKNAVNLPNNEQCDDLEALSPSLENSATNDEPDNSDKGEVVAQSGEHTDSDILLKDQDDSSGNPTSELASNIENTKAQSEGDEATAVIGEGS</sequence>
<dbReference type="EMBL" id="ABJB010525478">
    <property type="status" value="NOT_ANNOTATED_CDS"/>
    <property type="molecule type" value="Genomic_DNA"/>
</dbReference>
<evidence type="ECO:0000313" key="4">
    <source>
        <dbReference type="Proteomes" id="UP000001555"/>
    </source>
</evidence>
<protein>
    <submittedName>
        <fullName evidence="2 3">Uncharacterized protein</fullName>
    </submittedName>
</protein>
<evidence type="ECO:0000313" key="2">
    <source>
        <dbReference type="EMBL" id="EEC05339.1"/>
    </source>
</evidence>
<feature type="non-terminal residue" evidence="2">
    <location>
        <position position="1"/>
    </location>
</feature>
<dbReference type="InParanoid" id="B7PFG7"/>
<feature type="compositionally biased region" description="Basic and acidic residues" evidence="1">
    <location>
        <begin position="9"/>
        <end position="31"/>
    </location>
</feature>
<dbReference type="VEuPathDB" id="VectorBase:ISCW017941"/>
<accession>B7PFG7</accession>
<evidence type="ECO:0000313" key="3">
    <source>
        <dbReference type="EnsemblMetazoa" id="ISCW017941-PA"/>
    </source>
</evidence>
<reference evidence="3" key="2">
    <citation type="submission" date="2020-05" db="UniProtKB">
        <authorList>
            <consortium name="EnsemblMetazoa"/>
        </authorList>
    </citation>
    <scope>IDENTIFICATION</scope>
    <source>
        <strain evidence="3">wikel</strain>
    </source>
</reference>
<dbReference type="EnsemblMetazoa" id="ISCW017941-RA">
    <property type="protein sequence ID" value="ISCW017941-PA"/>
    <property type="gene ID" value="ISCW017941"/>
</dbReference>
<feature type="compositionally biased region" description="Acidic residues" evidence="1">
    <location>
        <begin position="240"/>
        <end position="249"/>
    </location>
</feature>
<dbReference type="HOGENOM" id="CLU_337292_0_0_1"/>